<evidence type="ECO:0000313" key="1">
    <source>
        <dbReference type="EMBL" id="KAI0093252.1"/>
    </source>
</evidence>
<reference evidence="1" key="1">
    <citation type="journal article" date="2021" name="Environ. Microbiol.">
        <title>Gene family expansions and transcriptome signatures uncover fungal adaptations to wood decay.</title>
        <authorList>
            <person name="Hage H."/>
            <person name="Miyauchi S."/>
            <person name="Viragh M."/>
            <person name="Drula E."/>
            <person name="Min B."/>
            <person name="Chaduli D."/>
            <person name="Navarro D."/>
            <person name="Favel A."/>
            <person name="Norest M."/>
            <person name="Lesage-Meessen L."/>
            <person name="Balint B."/>
            <person name="Merenyi Z."/>
            <person name="de Eugenio L."/>
            <person name="Morin E."/>
            <person name="Martinez A.T."/>
            <person name="Baldrian P."/>
            <person name="Stursova M."/>
            <person name="Martinez M.J."/>
            <person name="Novotny C."/>
            <person name="Magnuson J.K."/>
            <person name="Spatafora J.W."/>
            <person name="Maurice S."/>
            <person name="Pangilinan J."/>
            <person name="Andreopoulos W."/>
            <person name="LaButti K."/>
            <person name="Hundley H."/>
            <person name="Na H."/>
            <person name="Kuo A."/>
            <person name="Barry K."/>
            <person name="Lipzen A."/>
            <person name="Henrissat B."/>
            <person name="Riley R."/>
            <person name="Ahrendt S."/>
            <person name="Nagy L.G."/>
            <person name="Grigoriev I.V."/>
            <person name="Martin F."/>
            <person name="Rosso M.N."/>
        </authorList>
    </citation>
    <scope>NUCLEOTIDE SEQUENCE</scope>
    <source>
        <strain evidence="1">CBS 384.51</strain>
    </source>
</reference>
<evidence type="ECO:0000313" key="2">
    <source>
        <dbReference type="Proteomes" id="UP001055072"/>
    </source>
</evidence>
<proteinExistence type="predicted"/>
<gene>
    <name evidence="1" type="ORF">BDY19DRAFT_922931</name>
</gene>
<comment type="caution">
    <text evidence="1">The sequence shown here is derived from an EMBL/GenBank/DDBJ whole genome shotgun (WGS) entry which is preliminary data.</text>
</comment>
<keyword evidence="2" id="KW-1185">Reference proteome</keyword>
<accession>A0ACB8UFY8</accession>
<dbReference type="EMBL" id="MU274902">
    <property type="protein sequence ID" value="KAI0093252.1"/>
    <property type="molecule type" value="Genomic_DNA"/>
</dbReference>
<dbReference type="Proteomes" id="UP001055072">
    <property type="component" value="Unassembled WGS sequence"/>
</dbReference>
<protein>
    <submittedName>
        <fullName evidence="1">Uncharacterized protein</fullName>
    </submittedName>
</protein>
<sequence length="845" mass="91316">MPLEATPNDKTLVDRSIQTSPALHTNSSDSAVQCIDETRQDLSSVSVALEGLTLSDKELDAASVDEQPADEMRSITTTARFLKRTHLPERRPSSTGPTSTAASTRVVSLPETVSEYSERKNLRKAVKKRFVSMPVKPDKQIADAANVDGSFESEASMENILPDHDRPSRIRVCSNMTDTPHTPSPPSSPDSIIIIGKNSGDDWVWTGSPPKPIPALHGPSSLPYARCPSGAEGTVIEGQENLPRIIWGLEGEESGRHRFEPSHGTANASSVSSAPHTTPKPSFRTAQAKVPPRFNKVTTKSHQEAQPFVGMRTAQFAFPDSLHQPSAFGINSHPTPGDYEYVVPTHGPIDLSLLARPRSAMGLINSVYEDSKFSSNCAYPATDLRLSGNPEDLDVDWQTSSLTLDSIRNSMLSSQSFLYGGLGDYIQPGSSYSVSSLASSRSPIILDPPSQLGYAARTARHSYSPLTSQNTLLHTPVTTHQPSHRMSALEIAQKFRQQQLLHTQASVMLPTPPSSTSPLWSSGFSPYQESLWSPDVRGTSLGPISPSLSQNRLTAPHLSGVPAAHTRGQPTTANTTDRNGRRKSALPIGVDSLSRRIPEHAFSSNAIDLSLLNPICGPTAGERSSAHVLAIADLQASPVAPRPPPNTPLHTQTVKRHNSYVGNISSGALFDPTLPNPRALNVNRQHPRSIPLNRLIQRRLSSVAEEGQPLLEKKQPRLSPSPDPRPPRFASMDEVTPNGGLRVLGPRFTRQATDVNFAGEERVPSTKQYPDQAPTTSKLPAKQVRGQNVLPRGCQHTDGGSTVSGNVEQPQKNKARGRNSRRGRHQSASVASGPERVDGGLTVRS</sequence>
<organism evidence="1 2">
    <name type="scientific">Irpex rosettiformis</name>
    <dbReference type="NCBI Taxonomy" id="378272"/>
    <lineage>
        <taxon>Eukaryota</taxon>
        <taxon>Fungi</taxon>
        <taxon>Dikarya</taxon>
        <taxon>Basidiomycota</taxon>
        <taxon>Agaricomycotina</taxon>
        <taxon>Agaricomycetes</taxon>
        <taxon>Polyporales</taxon>
        <taxon>Irpicaceae</taxon>
        <taxon>Irpex</taxon>
    </lineage>
</organism>
<name>A0ACB8UFY8_9APHY</name>